<dbReference type="SUPFAM" id="SSF57756">
    <property type="entry name" value="Retrovirus zinc finger-like domains"/>
    <property type="match status" value="1"/>
</dbReference>
<sequence>MAGPLAMVQVSIPNAFEASVLTPRLANGLLRSLLLVATLPFITSSSELKMDGGKHEADTQSKVVCQICNFEGHIVSKCPSVYIKCKKATCNGIMKLMISLTKNNYERKFLKCQHSICGSFQWLSDVINQGSE</sequence>
<dbReference type="EMBL" id="JACGCM010001135">
    <property type="protein sequence ID" value="KAF6161265.1"/>
    <property type="molecule type" value="Genomic_DNA"/>
</dbReference>
<dbReference type="AlphaFoldDB" id="A0A7J7N285"/>
<proteinExistence type="predicted"/>
<dbReference type="Proteomes" id="UP000541444">
    <property type="component" value="Unassembled WGS sequence"/>
</dbReference>
<comment type="caution">
    <text evidence="1">The sequence shown here is derived from an EMBL/GenBank/DDBJ whole genome shotgun (WGS) entry which is preliminary data.</text>
</comment>
<keyword evidence="2" id="KW-1185">Reference proteome</keyword>
<dbReference type="GO" id="GO:0008270">
    <property type="term" value="F:zinc ion binding"/>
    <property type="evidence" value="ECO:0007669"/>
    <property type="project" value="InterPro"/>
</dbReference>
<evidence type="ECO:0000313" key="1">
    <source>
        <dbReference type="EMBL" id="KAF6161265.1"/>
    </source>
</evidence>
<evidence type="ECO:0000313" key="2">
    <source>
        <dbReference type="Proteomes" id="UP000541444"/>
    </source>
</evidence>
<reference evidence="1 2" key="1">
    <citation type="journal article" date="2020" name="IScience">
        <title>Genome Sequencing of the Endangered Kingdonia uniflora (Circaeasteraceae, Ranunculales) Reveals Potential Mechanisms of Evolutionary Specialization.</title>
        <authorList>
            <person name="Sun Y."/>
            <person name="Deng T."/>
            <person name="Zhang A."/>
            <person name="Moore M.J."/>
            <person name="Landis J.B."/>
            <person name="Lin N."/>
            <person name="Zhang H."/>
            <person name="Zhang X."/>
            <person name="Huang J."/>
            <person name="Zhang X."/>
            <person name="Sun H."/>
            <person name="Wang H."/>
        </authorList>
    </citation>
    <scope>NUCLEOTIDE SEQUENCE [LARGE SCALE GENOMIC DNA]</scope>
    <source>
        <strain evidence="1">TB1705</strain>
        <tissue evidence="1">Leaf</tissue>
    </source>
</reference>
<gene>
    <name evidence="1" type="ORF">GIB67_009152</name>
</gene>
<organism evidence="1 2">
    <name type="scientific">Kingdonia uniflora</name>
    <dbReference type="NCBI Taxonomy" id="39325"/>
    <lineage>
        <taxon>Eukaryota</taxon>
        <taxon>Viridiplantae</taxon>
        <taxon>Streptophyta</taxon>
        <taxon>Embryophyta</taxon>
        <taxon>Tracheophyta</taxon>
        <taxon>Spermatophyta</taxon>
        <taxon>Magnoliopsida</taxon>
        <taxon>Ranunculales</taxon>
        <taxon>Circaeasteraceae</taxon>
        <taxon>Kingdonia</taxon>
    </lineage>
</organism>
<accession>A0A7J7N285</accession>
<dbReference type="InterPro" id="IPR036875">
    <property type="entry name" value="Znf_CCHC_sf"/>
</dbReference>
<name>A0A7J7N285_9MAGN</name>
<dbReference type="GO" id="GO:0003676">
    <property type="term" value="F:nucleic acid binding"/>
    <property type="evidence" value="ECO:0007669"/>
    <property type="project" value="InterPro"/>
</dbReference>
<protein>
    <submittedName>
        <fullName evidence="1">Uncharacterized protein</fullName>
    </submittedName>
</protein>